<sequence>MNIAELERLNRIIKSVAMTLGIEIEVAKANQDYTWLQVVMPLVQSLGAEIIRFPVEIIHGPKDPSYSEADIAEQIKDGFWRHQRLATEMCYGLFEGHRFSKDPKK</sequence>
<organism evidence="1 2">
    <name type="scientific">Berkelbacteria bacterium GW2011_GWA1_36_9</name>
    <dbReference type="NCBI Taxonomy" id="1618331"/>
    <lineage>
        <taxon>Bacteria</taxon>
        <taxon>Candidatus Berkelbacteria</taxon>
    </lineage>
</organism>
<dbReference type="AlphaFoldDB" id="A0A0G0FLQ5"/>
<protein>
    <submittedName>
        <fullName evidence="1">Uncharacterized protein</fullName>
    </submittedName>
</protein>
<name>A0A0G0FLQ5_9BACT</name>
<dbReference type="Proteomes" id="UP000034508">
    <property type="component" value="Unassembled WGS sequence"/>
</dbReference>
<accession>A0A0G0FLQ5</accession>
<gene>
    <name evidence="1" type="ORF">US31_C0002G0072</name>
</gene>
<evidence type="ECO:0000313" key="2">
    <source>
        <dbReference type="Proteomes" id="UP000034508"/>
    </source>
</evidence>
<reference evidence="1 2" key="1">
    <citation type="journal article" date="2015" name="Nature">
        <title>rRNA introns, odd ribosomes, and small enigmatic genomes across a large radiation of phyla.</title>
        <authorList>
            <person name="Brown C.T."/>
            <person name="Hug L.A."/>
            <person name="Thomas B.C."/>
            <person name="Sharon I."/>
            <person name="Castelle C.J."/>
            <person name="Singh A."/>
            <person name="Wilkins M.J."/>
            <person name="Williams K.H."/>
            <person name="Banfield J.F."/>
        </authorList>
    </citation>
    <scope>NUCLEOTIDE SEQUENCE [LARGE SCALE GENOMIC DNA]</scope>
</reference>
<proteinExistence type="predicted"/>
<dbReference type="EMBL" id="LBSM01000002">
    <property type="protein sequence ID" value="KKQ18727.1"/>
    <property type="molecule type" value="Genomic_DNA"/>
</dbReference>
<evidence type="ECO:0000313" key="1">
    <source>
        <dbReference type="EMBL" id="KKQ18727.1"/>
    </source>
</evidence>
<comment type="caution">
    <text evidence="1">The sequence shown here is derived from an EMBL/GenBank/DDBJ whole genome shotgun (WGS) entry which is preliminary data.</text>
</comment>